<comment type="caution">
    <text evidence="2">The sequence shown here is derived from an EMBL/GenBank/DDBJ whole genome shotgun (WGS) entry which is preliminary data.</text>
</comment>
<dbReference type="PROSITE" id="PS51781">
    <property type="entry name" value="SH3B"/>
    <property type="match status" value="1"/>
</dbReference>
<dbReference type="Proteomes" id="UP001247581">
    <property type="component" value="Unassembled WGS sequence"/>
</dbReference>
<dbReference type="RefSeq" id="WP_310115644.1">
    <property type="nucleotide sequence ID" value="NZ_JANIDP010000048.1"/>
</dbReference>
<evidence type="ECO:0000313" key="2">
    <source>
        <dbReference type="EMBL" id="MDR6047354.1"/>
    </source>
</evidence>
<feature type="domain" description="SH3b" evidence="1">
    <location>
        <begin position="461"/>
        <end position="528"/>
    </location>
</feature>
<reference evidence="2 3" key="1">
    <citation type="submission" date="2022-07" db="EMBL/GenBank/DDBJ databases">
        <title>The wastewater resistome of Residential Aged Care Facilities indicates a role of antimicrobial stewardship in reducing resistance.</title>
        <authorList>
            <person name="Sapula S."/>
            <person name="Hart B.J."/>
            <person name="Henrietta V."/>
            <person name="Amsalu A."/>
            <person name="Jon W."/>
            <person name="Siderius N."/>
            <person name="Nguyen L."/>
            <person name="Turnidge J."/>
            <person name="Gerber C."/>
        </authorList>
    </citation>
    <scope>NUCLEOTIDE SEQUENCE [LARGE SCALE GENOMIC DNA]</scope>
    <source>
        <strain evidence="2 3">ECA685</strain>
    </source>
</reference>
<proteinExistence type="predicted"/>
<evidence type="ECO:0000259" key="1">
    <source>
        <dbReference type="PROSITE" id="PS51781"/>
    </source>
</evidence>
<dbReference type="InterPro" id="IPR003646">
    <property type="entry name" value="SH3-like_bac-type"/>
</dbReference>
<dbReference type="Gene3D" id="2.30.30.40">
    <property type="entry name" value="SH3 Domains"/>
    <property type="match status" value="1"/>
</dbReference>
<sequence>MKNKSNFRIRELTEKKQRVMTETMKAVAIPGTSDNLHSNLTSHSAITEAMKAVAMPTISESLHSSLISHSAITEAMKAVAMPNISESLRSSLTSHSAMTEAMKAVAMPNISESLRSSLTSHSVMTEAMKAVAMPNISESLRSSLTSHSAMTEAMKAVAMPTISESLRSSLTSHSAMTEAMKAVAIPSISESLRANMAQHSVITEAMKAVAMPSINESLRYALELQRNKIADAMSAVAIPSISTMLSSALESQNVNITDVLKIRKSTSFLDGNLFSTIVDSGLGKMAKAIADTSNSSNNHSLLSWKLNSTMEEMARKVVTFSSYNSPNKTLIDNSFLTAALAWSNSPVGKKMASIINIQNVDDSVIGDALELSEVVTSHSSRISNKKTIFEQFHALPPFIQQIITWILCEVLLSIVADAGKEYILIAINKTESYVSSLLNEHPITQKEIISSNPDINWKELNKFRLITADNVNMRTKPSMSADVIETLNKNTAIAVIDSTNRQWLYIQVIFHGEKTFGWVNRSYTKRLGL</sequence>
<accession>A0ABD5C1Z0</accession>
<dbReference type="SMART" id="SM00287">
    <property type="entry name" value="SH3b"/>
    <property type="match status" value="1"/>
</dbReference>
<dbReference type="EMBL" id="JANIDP010000048">
    <property type="protein sequence ID" value="MDR6047354.1"/>
    <property type="molecule type" value="Genomic_DNA"/>
</dbReference>
<dbReference type="Pfam" id="PF08239">
    <property type="entry name" value="SH3_3"/>
    <property type="match status" value="1"/>
</dbReference>
<name>A0ABD5C1Z0_ECOLX</name>
<dbReference type="AlphaFoldDB" id="A0ABD5C1Z0"/>
<gene>
    <name evidence="2" type="ORF">NQD80_16300</name>
</gene>
<protein>
    <submittedName>
        <fullName evidence="2">SH3 domain-containing protein</fullName>
    </submittedName>
</protein>
<organism evidence="2 3">
    <name type="scientific">Escherichia coli</name>
    <dbReference type="NCBI Taxonomy" id="562"/>
    <lineage>
        <taxon>Bacteria</taxon>
        <taxon>Pseudomonadati</taxon>
        <taxon>Pseudomonadota</taxon>
        <taxon>Gammaproteobacteria</taxon>
        <taxon>Enterobacterales</taxon>
        <taxon>Enterobacteriaceae</taxon>
        <taxon>Escherichia</taxon>
    </lineage>
</organism>
<evidence type="ECO:0000313" key="3">
    <source>
        <dbReference type="Proteomes" id="UP001247581"/>
    </source>
</evidence>